<organism evidence="15 16">
    <name type="scientific">Actinokineospora bangkokensis</name>
    <dbReference type="NCBI Taxonomy" id="1193682"/>
    <lineage>
        <taxon>Bacteria</taxon>
        <taxon>Bacillati</taxon>
        <taxon>Actinomycetota</taxon>
        <taxon>Actinomycetes</taxon>
        <taxon>Pseudonocardiales</taxon>
        <taxon>Pseudonocardiaceae</taxon>
        <taxon>Actinokineospora</taxon>
    </lineage>
</organism>
<dbReference type="SUPFAM" id="SSF52743">
    <property type="entry name" value="Subtilisin-like"/>
    <property type="match status" value="1"/>
</dbReference>
<gene>
    <name evidence="15" type="ORF">BJP25_07370</name>
</gene>
<keyword evidence="6 10" id="KW-0378">Hydrolase</keyword>
<feature type="domain" description="Peptidase S8/S53" evidence="14">
    <location>
        <begin position="66"/>
        <end position="321"/>
    </location>
</feature>
<evidence type="ECO:0000256" key="13">
    <source>
        <dbReference type="SAM" id="SignalP"/>
    </source>
</evidence>
<dbReference type="InterPro" id="IPR006311">
    <property type="entry name" value="TAT_signal"/>
</dbReference>
<evidence type="ECO:0000256" key="9">
    <source>
        <dbReference type="ARBA" id="ARBA00023136"/>
    </source>
</evidence>
<comment type="caution">
    <text evidence="15">The sequence shown here is derived from an EMBL/GenBank/DDBJ whole genome shotgun (WGS) entry which is preliminary data.</text>
</comment>
<evidence type="ECO:0000256" key="2">
    <source>
        <dbReference type="ARBA" id="ARBA00011073"/>
    </source>
</evidence>
<feature type="transmembrane region" description="Helical" evidence="12">
    <location>
        <begin position="367"/>
        <end position="387"/>
    </location>
</feature>
<dbReference type="InterPro" id="IPR023828">
    <property type="entry name" value="Peptidase_S8_Ser-AS"/>
</dbReference>
<dbReference type="InterPro" id="IPR023827">
    <property type="entry name" value="Peptidase_S8_Asp-AS"/>
</dbReference>
<keyword evidence="5 12" id="KW-0812">Transmembrane</keyword>
<dbReference type="InterPro" id="IPR051048">
    <property type="entry name" value="Peptidase_S8/S53_subtilisin"/>
</dbReference>
<sequence>MRGMSRRSTALALAAVAFLALAPLPAAAAPPAGACRDPEPGRPVVPQVPWAQQLLDLDRVHAHSTGAGVAVAVVDSGVDADHPQLAGRVLPGRDFFLAGTLPGNFDCESHGTAVASIIAAGPAEGVAFRGVAPDARVLPVRVSDREFTDGGDPIPIDVDVVSRGIRYAVDEGARVLNLSLSGYGDYPAIRDAVGYAQSRDVLVIAAVGNRQQDGGGPSFPAAYDGVLGVGSVDISGARSRGSQVGPYVDVVAPGEGVLAAARAGGHAYWTGTSFAAPFVAGTAALVRSAWPQLTAPQVAARITATASPARGGRGSAEYGAGVVDPYRAVTERLAAEGPLAMPPVTDPPVDEAALREQAWWQRAGSSAVIGVGVVALAIVVAAVWALVAPRGRRSRWLAARRTALPAAPARVEPPDEVFLFPPPPVERVRH</sequence>
<evidence type="ECO:0000256" key="10">
    <source>
        <dbReference type="PROSITE-ProRule" id="PRU01240"/>
    </source>
</evidence>
<feature type="chain" id="PRO_5013385436" evidence="13">
    <location>
        <begin position="29"/>
        <end position="430"/>
    </location>
</feature>
<evidence type="ECO:0000256" key="5">
    <source>
        <dbReference type="ARBA" id="ARBA00022692"/>
    </source>
</evidence>
<reference evidence="15 16" key="1">
    <citation type="submission" date="2016-10" db="EMBL/GenBank/DDBJ databases">
        <title>The Draft Genome Sequence of Actinokineospora bangkokensis 44EHWT reveals the biosynthetic pathway of antifungal compounds Thailandins with unusual extender unit butylmalonyl-CoA.</title>
        <authorList>
            <person name="Greule A."/>
            <person name="Intra B."/>
            <person name="Flemming S."/>
            <person name="Rommel M.G."/>
            <person name="Panbangred W."/>
            <person name="Bechthold A."/>
        </authorList>
    </citation>
    <scope>NUCLEOTIDE SEQUENCE [LARGE SCALE GENOMIC DNA]</scope>
    <source>
        <strain evidence="15 16">44EHW</strain>
    </source>
</reference>
<dbReference type="InterPro" id="IPR015500">
    <property type="entry name" value="Peptidase_S8_subtilisin-rel"/>
</dbReference>
<dbReference type="PROSITE" id="PS00137">
    <property type="entry name" value="SUBTILASE_HIS"/>
    <property type="match status" value="1"/>
</dbReference>
<comment type="subcellular location">
    <subcellularLocation>
        <location evidence="1">Cell membrane</location>
        <topology evidence="1">Single-pass membrane protein</topology>
    </subcellularLocation>
</comment>
<protein>
    <submittedName>
        <fullName evidence="15">Type VII secretion-associated serine protease mycosin</fullName>
    </submittedName>
</protein>
<keyword evidence="8 12" id="KW-1133">Transmembrane helix</keyword>
<evidence type="ECO:0000256" key="7">
    <source>
        <dbReference type="ARBA" id="ARBA00022825"/>
    </source>
</evidence>
<dbReference type="PROSITE" id="PS00138">
    <property type="entry name" value="SUBTILASE_SER"/>
    <property type="match status" value="1"/>
</dbReference>
<keyword evidence="9 12" id="KW-0472">Membrane</keyword>
<dbReference type="AlphaFoldDB" id="A0A1Q9LTI3"/>
<dbReference type="Gene3D" id="3.40.50.200">
    <property type="entry name" value="Peptidase S8/S53 domain"/>
    <property type="match status" value="1"/>
</dbReference>
<evidence type="ECO:0000259" key="14">
    <source>
        <dbReference type="Pfam" id="PF00082"/>
    </source>
</evidence>
<feature type="signal peptide" evidence="13">
    <location>
        <begin position="1"/>
        <end position="28"/>
    </location>
</feature>
<comment type="similarity">
    <text evidence="2 10 11">Belongs to the peptidase S8 family.</text>
</comment>
<dbReference type="GO" id="GO:0005886">
    <property type="term" value="C:plasma membrane"/>
    <property type="evidence" value="ECO:0007669"/>
    <property type="project" value="UniProtKB-SubCell"/>
</dbReference>
<dbReference type="EMBL" id="MKQR01000003">
    <property type="protein sequence ID" value="OLR95294.1"/>
    <property type="molecule type" value="Genomic_DNA"/>
</dbReference>
<proteinExistence type="inferred from homology"/>
<evidence type="ECO:0000256" key="11">
    <source>
        <dbReference type="RuleBase" id="RU003355"/>
    </source>
</evidence>
<keyword evidence="13" id="KW-0732">Signal</keyword>
<dbReference type="InterPro" id="IPR036852">
    <property type="entry name" value="Peptidase_S8/S53_dom_sf"/>
</dbReference>
<dbReference type="GO" id="GO:0004252">
    <property type="term" value="F:serine-type endopeptidase activity"/>
    <property type="evidence" value="ECO:0007669"/>
    <property type="project" value="UniProtKB-UniRule"/>
</dbReference>
<dbReference type="PANTHER" id="PTHR43399">
    <property type="entry name" value="SUBTILISIN-RELATED"/>
    <property type="match status" value="1"/>
</dbReference>
<dbReference type="PROSITE" id="PS51318">
    <property type="entry name" value="TAT"/>
    <property type="match status" value="1"/>
</dbReference>
<dbReference type="OrthoDB" id="5240330at2"/>
<dbReference type="NCBIfam" id="TIGR03921">
    <property type="entry name" value="T7SS_mycosin"/>
    <property type="match status" value="1"/>
</dbReference>
<dbReference type="PANTHER" id="PTHR43399:SF4">
    <property type="entry name" value="CELL WALL-ASSOCIATED PROTEASE"/>
    <property type="match status" value="1"/>
</dbReference>
<dbReference type="InterPro" id="IPR023834">
    <property type="entry name" value="T7SS_pept_S8A_mycosin"/>
</dbReference>
<evidence type="ECO:0000256" key="1">
    <source>
        <dbReference type="ARBA" id="ARBA00004162"/>
    </source>
</evidence>
<evidence type="ECO:0000256" key="3">
    <source>
        <dbReference type="ARBA" id="ARBA00022475"/>
    </source>
</evidence>
<dbReference type="PROSITE" id="PS51892">
    <property type="entry name" value="SUBTILASE"/>
    <property type="match status" value="1"/>
</dbReference>
<dbReference type="InterPro" id="IPR022398">
    <property type="entry name" value="Peptidase_S8_His-AS"/>
</dbReference>
<evidence type="ECO:0000256" key="6">
    <source>
        <dbReference type="ARBA" id="ARBA00022801"/>
    </source>
</evidence>
<accession>A0A1Q9LTI3</accession>
<feature type="active site" description="Charge relay system" evidence="10">
    <location>
        <position position="75"/>
    </location>
</feature>
<name>A0A1Q9LTI3_9PSEU</name>
<dbReference type="PRINTS" id="PR00723">
    <property type="entry name" value="SUBTILISIN"/>
</dbReference>
<evidence type="ECO:0000313" key="15">
    <source>
        <dbReference type="EMBL" id="OLR95294.1"/>
    </source>
</evidence>
<evidence type="ECO:0000313" key="16">
    <source>
        <dbReference type="Proteomes" id="UP000186040"/>
    </source>
</evidence>
<dbReference type="PROSITE" id="PS00136">
    <property type="entry name" value="SUBTILASE_ASP"/>
    <property type="match status" value="1"/>
</dbReference>
<keyword evidence="7 10" id="KW-0720">Serine protease</keyword>
<evidence type="ECO:0000256" key="12">
    <source>
        <dbReference type="SAM" id="Phobius"/>
    </source>
</evidence>
<dbReference type="InterPro" id="IPR000209">
    <property type="entry name" value="Peptidase_S8/S53_dom"/>
</dbReference>
<keyword evidence="16" id="KW-1185">Reference proteome</keyword>
<keyword evidence="3" id="KW-1003">Cell membrane</keyword>
<dbReference type="Pfam" id="PF00082">
    <property type="entry name" value="Peptidase_S8"/>
    <property type="match status" value="1"/>
</dbReference>
<feature type="active site" description="Charge relay system" evidence="10">
    <location>
        <position position="273"/>
    </location>
</feature>
<evidence type="ECO:0000256" key="8">
    <source>
        <dbReference type="ARBA" id="ARBA00022989"/>
    </source>
</evidence>
<dbReference type="Proteomes" id="UP000186040">
    <property type="component" value="Unassembled WGS sequence"/>
</dbReference>
<dbReference type="STRING" id="1193682.BJP25_07370"/>
<evidence type="ECO:0000256" key="4">
    <source>
        <dbReference type="ARBA" id="ARBA00022670"/>
    </source>
</evidence>
<feature type="active site" description="Charge relay system" evidence="10">
    <location>
        <position position="110"/>
    </location>
</feature>
<dbReference type="GO" id="GO:0006508">
    <property type="term" value="P:proteolysis"/>
    <property type="evidence" value="ECO:0007669"/>
    <property type="project" value="UniProtKB-KW"/>
</dbReference>
<keyword evidence="4 10" id="KW-0645">Protease</keyword>